<accession>A0ABQ4BMB5</accession>
<keyword evidence="3" id="KW-1185">Reference proteome</keyword>
<comment type="caution">
    <text evidence="2">The sequence shown here is derived from an EMBL/GenBank/DDBJ whole genome shotgun (WGS) entry which is preliminary data.</text>
</comment>
<name>A0ABQ4BMB5_9ACTN</name>
<dbReference type="EMBL" id="BOMS01000134">
    <property type="protein sequence ID" value="GIE71825.1"/>
    <property type="molecule type" value="Genomic_DNA"/>
</dbReference>
<keyword evidence="1" id="KW-0812">Transmembrane</keyword>
<feature type="transmembrane region" description="Helical" evidence="1">
    <location>
        <begin position="103"/>
        <end position="121"/>
    </location>
</feature>
<protein>
    <submittedName>
        <fullName evidence="2">Uncharacterized protein</fullName>
    </submittedName>
</protein>
<dbReference type="Proteomes" id="UP000624709">
    <property type="component" value="Unassembled WGS sequence"/>
</dbReference>
<evidence type="ECO:0000313" key="2">
    <source>
        <dbReference type="EMBL" id="GIE71825.1"/>
    </source>
</evidence>
<feature type="transmembrane region" description="Helical" evidence="1">
    <location>
        <begin position="181"/>
        <end position="202"/>
    </location>
</feature>
<reference evidence="2 3" key="1">
    <citation type="submission" date="2021-01" db="EMBL/GenBank/DDBJ databases">
        <title>Whole genome shotgun sequence of Actinoplanes palleronii NBRC 14916.</title>
        <authorList>
            <person name="Komaki H."/>
            <person name="Tamura T."/>
        </authorList>
    </citation>
    <scope>NUCLEOTIDE SEQUENCE [LARGE SCALE GENOMIC DNA]</scope>
    <source>
        <strain evidence="2 3">NBRC 14916</strain>
    </source>
</reference>
<gene>
    <name evidence="2" type="ORF">Apa02nite_079330</name>
</gene>
<proteinExistence type="predicted"/>
<evidence type="ECO:0000256" key="1">
    <source>
        <dbReference type="SAM" id="Phobius"/>
    </source>
</evidence>
<evidence type="ECO:0000313" key="3">
    <source>
        <dbReference type="Proteomes" id="UP000624709"/>
    </source>
</evidence>
<keyword evidence="1" id="KW-1133">Transmembrane helix</keyword>
<sequence length="213" mass="23397">MVAAGAAWWGAPRQTGFERATADIAAGRVVAYEWGSDWHDNGPDRWFSVPALNGGGTVPTIFAWRTPDNRTHWIDTNGDATRIAQLRASVDESRSADVPALSTLINGIGLLFTVVFLGMMLAGRPPVIGTRWYWFWLFALVPFGLGLLYWTFREVPWTKPTAFPPLKDDGSEHRLRGLRGLVTAFLISVAVSFALYGLRALLGEGIVPDLLSP</sequence>
<keyword evidence="1" id="KW-0472">Membrane</keyword>
<feature type="transmembrane region" description="Helical" evidence="1">
    <location>
        <begin position="133"/>
        <end position="152"/>
    </location>
</feature>
<organism evidence="2 3">
    <name type="scientific">Actinoplanes palleronii</name>
    <dbReference type="NCBI Taxonomy" id="113570"/>
    <lineage>
        <taxon>Bacteria</taxon>
        <taxon>Bacillati</taxon>
        <taxon>Actinomycetota</taxon>
        <taxon>Actinomycetes</taxon>
        <taxon>Micromonosporales</taxon>
        <taxon>Micromonosporaceae</taxon>
        <taxon>Actinoplanes</taxon>
    </lineage>
</organism>